<dbReference type="EMBL" id="CP024948">
    <property type="protein sequence ID" value="QDY60879.1"/>
    <property type="molecule type" value="Genomic_DNA"/>
</dbReference>
<organism evidence="1 2">
    <name type="scientific">Helicobacter pylori</name>
    <name type="common">Campylobacter pylori</name>
    <dbReference type="NCBI Taxonomy" id="210"/>
    <lineage>
        <taxon>Bacteria</taxon>
        <taxon>Pseudomonadati</taxon>
        <taxon>Campylobacterota</taxon>
        <taxon>Epsilonproteobacteria</taxon>
        <taxon>Campylobacterales</taxon>
        <taxon>Helicobacteraceae</taxon>
        <taxon>Helicobacter</taxon>
    </lineage>
</organism>
<evidence type="ECO:0000313" key="1">
    <source>
        <dbReference type="EMBL" id="QDY60879.1"/>
    </source>
</evidence>
<dbReference type="AlphaFoldDB" id="A0A518YFN1"/>
<dbReference type="RefSeq" id="WP_120886867.1">
    <property type="nucleotide sequence ID" value="NZ_CP024948.1"/>
</dbReference>
<protein>
    <recommendedName>
        <fullName evidence="3">Lipoprotein</fullName>
    </recommendedName>
</protein>
<evidence type="ECO:0008006" key="3">
    <source>
        <dbReference type="Google" id="ProtNLM"/>
    </source>
</evidence>
<sequence>MIKRASLVLMVVFGLVLFVGCNDNNTKKILEALGVKPSIDVEMTEYIELDPLMGLPIYFYKISIISNVDNIVIVSAKINRGNCRRIKIGEKLGFGNSYEFSFLVNSCRHVKEVSVKTDKGTWDFTF</sequence>
<gene>
    <name evidence="1" type="ORF">CV728_05020</name>
</gene>
<reference evidence="1 2" key="1">
    <citation type="journal article" date="2019" name="Sci. Rep.">
        <title>Evolutionary mechanism leading to the multi-cagA genotype in Helicobacter pylori.</title>
        <authorList>
            <person name="Su H."/>
            <person name="Tissera K."/>
            <person name="Jang S."/>
            <person name="Choi Y.H."/>
            <person name="Kim A."/>
            <person name="Cho Y.J."/>
            <person name="Li M."/>
            <person name="Gunawardhana N."/>
            <person name="Merrell D.S."/>
            <person name="Ge L."/>
            <person name="Cha J.H."/>
        </authorList>
    </citation>
    <scope>NUCLEOTIDE SEQUENCE [LARGE SCALE GENOMIC DNA]</scope>
    <source>
        <strain evidence="1 2">B140</strain>
    </source>
</reference>
<dbReference type="PROSITE" id="PS51257">
    <property type="entry name" value="PROKAR_LIPOPROTEIN"/>
    <property type="match status" value="1"/>
</dbReference>
<dbReference type="Proteomes" id="UP000320851">
    <property type="component" value="Chromosome"/>
</dbReference>
<proteinExistence type="predicted"/>
<accession>A0A518YFN1</accession>
<name>A0A518YFN1_HELPX</name>
<evidence type="ECO:0000313" key="2">
    <source>
        <dbReference type="Proteomes" id="UP000320851"/>
    </source>
</evidence>